<dbReference type="SUPFAM" id="SSF46894">
    <property type="entry name" value="C-terminal effector domain of the bipartite response regulators"/>
    <property type="match status" value="1"/>
</dbReference>
<keyword evidence="1 2" id="KW-0238">DNA-binding</keyword>
<dbReference type="InterPro" id="IPR001867">
    <property type="entry name" value="OmpR/PhoB-type_DNA-bd"/>
</dbReference>
<accession>A0ABU9RLU9</accession>
<feature type="domain" description="OmpR/PhoB-type" evidence="3">
    <location>
        <begin position="1"/>
        <end position="52"/>
    </location>
</feature>
<dbReference type="RefSeq" id="WP_342946400.1">
    <property type="nucleotide sequence ID" value="NZ_JAYMRV010000002.1"/>
</dbReference>
<proteinExistence type="predicted"/>
<protein>
    <submittedName>
        <fullName evidence="4">Helix-turn-helix domain-containing protein</fullName>
    </submittedName>
</protein>
<gene>
    <name evidence="4" type="ORF">VSR73_08205</name>
</gene>
<evidence type="ECO:0000313" key="5">
    <source>
        <dbReference type="Proteomes" id="UP001489897"/>
    </source>
</evidence>
<evidence type="ECO:0000256" key="1">
    <source>
        <dbReference type="ARBA" id="ARBA00023125"/>
    </source>
</evidence>
<evidence type="ECO:0000256" key="2">
    <source>
        <dbReference type="PROSITE-ProRule" id="PRU01091"/>
    </source>
</evidence>
<keyword evidence="5" id="KW-1185">Reference proteome</keyword>
<evidence type="ECO:0000259" key="3">
    <source>
        <dbReference type="PROSITE" id="PS51755"/>
    </source>
</evidence>
<name>A0ABU9RLU9_9BURK</name>
<evidence type="ECO:0000313" key="4">
    <source>
        <dbReference type="EMBL" id="MEM5421049.1"/>
    </source>
</evidence>
<dbReference type="PROSITE" id="PS51755">
    <property type="entry name" value="OMPR_PHOB"/>
    <property type="match status" value="1"/>
</dbReference>
<comment type="caution">
    <text evidence="4">The sequence shown here is derived from an EMBL/GenBank/DDBJ whole genome shotgun (WGS) entry which is preliminary data.</text>
</comment>
<dbReference type="InterPro" id="IPR016032">
    <property type="entry name" value="Sig_transdc_resp-reg_C-effctor"/>
</dbReference>
<feature type="DNA-binding region" description="OmpR/PhoB-type" evidence="2">
    <location>
        <begin position="1"/>
        <end position="52"/>
    </location>
</feature>
<sequence>MSAMLLESVWNYHLQTNVIDMHISNLRRKLSFNGRLSAMVVTVRNAGYIIHATA</sequence>
<dbReference type="Proteomes" id="UP001489897">
    <property type="component" value="Unassembled WGS sequence"/>
</dbReference>
<dbReference type="InterPro" id="IPR036388">
    <property type="entry name" value="WH-like_DNA-bd_sf"/>
</dbReference>
<dbReference type="Gene3D" id="1.10.10.10">
    <property type="entry name" value="Winged helix-like DNA-binding domain superfamily/Winged helix DNA-binding domain"/>
    <property type="match status" value="1"/>
</dbReference>
<dbReference type="Pfam" id="PF00486">
    <property type="entry name" value="Trans_reg_C"/>
    <property type="match status" value="1"/>
</dbReference>
<organism evidence="4 5">
    <name type="scientific">Paraburkholderia ferrariae</name>
    <dbReference type="NCBI Taxonomy" id="386056"/>
    <lineage>
        <taxon>Bacteria</taxon>
        <taxon>Pseudomonadati</taxon>
        <taxon>Pseudomonadota</taxon>
        <taxon>Betaproteobacteria</taxon>
        <taxon>Burkholderiales</taxon>
        <taxon>Burkholderiaceae</taxon>
        <taxon>Paraburkholderia</taxon>
    </lineage>
</organism>
<dbReference type="EMBL" id="JAYMRV010000002">
    <property type="protein sequence ID" value="MEM5421049.1"/>
    <property type="molecule type" value="Genomic_DNA"/>
</dbReference>
<reference evidence="4 5" key="1">
    <citation type="submission" date="2024-01" db="EMBL/GenBank/DDBJ databases">
        <title>The diversity of rhizobia nodulating Mimosa spp. in eleven states of Brazil covering several biomes is determined by host plant, location, and edaphic factors.</title>
        <authorList>
            <person name="Rouws L."/>
            <person name="Barauna A."/>
            <person name="Beukes C."/>
            <person name="De Faria S.M."/>
            <person name="Gross E."/>
            <person name="Dos Reis Junior F.B."/>
            <person name="Simon M."/>
            <person name="Maluk M."/>
            <person name="Odee D.W."/>
            <person name="Kenicer G."/>
            <person name="Young J.P.W."/>
            <person name="Reis V.M."/>
            <person name="Zilli J."/>
            <person name="James E.K."/>
        </authorList>
    </citation>
    <scope>NUCLEOTIDE SEQUENCE [LARGE SCALE GENOMIC DNA]</scope>
    <source>
        <strain evidence="4 5">JPY167</strain>
    </source>
</reference>